<keyword evidence="2" id="KW-1185">Reference proteome</keyword>
<protein>
    <submittedName>
        <fullName evidence="1">Uncharacterized protein</fullName>
    </submittedName>
</protein>
<accession>A0A6A5ZD79</accession>
<evidence type="ECO:0000313" key="1">
    <source>
        <dbReference type="EMBL" id="KAF2117479.1"/>
    </source>
</evidence>
<sequence length="141" mass="15328">MLLRIPSDALSLTYKLRHRSTIHCFPFLSVQEAASGSMNSIYGAQEDEPIGEGVSVDAVSCTMSHSAAAQSYQPIYENLTNATFDENMTCSEEISENNWANSLSTSSANISFFTLPDYCIIGFSAGSTSPRCTTAMEYEGH</sequence>
<reference evidence="1" key="1">
    <citation type="journal article" date="2020" name="Stud. Mycol.">
        <title>101 Dothideomycetes genomes: a test case for predicting lifestyles and emergence of pathogens.</title>
        <authorList>
            <person name="Haridas S."/>
            <person name="Albert R."/>
            <person name="Binder M."/>
            <person name="Bloem J."/>
            <person name="Labutti K."/>
            <person name="Salamov A."/>
            <person name="Andreopoulos B."/>
            <person name="Baker S."/>
            <person name="Barry K."/>
            <person name="Bills G."/>
            <person name="Bluhm B."/>
            <person name="Cannon C."/>
            <person name="Castanera R."/>
            <person name="Culley D."/>
            <person name="Daum C."/>
            <person name="Ezra D."/>
            <person name="Gonzalez J."/>
            <person name="Henrissat B."/>
            <person name="Kuo A."/>
            <person name="Liang C."/>
            <person name="Lipzen A."/>
            <person name="Lutzoni F."/>
            <person name="Magnuson J."/>
            <person name="Mondo S."/>
            <person name="Nolan M."/>
            <person name="Ohm R."/>
            <person name="Pangilinan J."/>
            <person name="Park H.-J."/>
            <person name="Ramirez L."/>
            <person name="Alfaro M."/>
            <person name="Sun H."/>
            <person name="Tritt A."/>
            <person name="Yoshinaga Y."/>
            <person name="Zwiers L.-H."/>
            <person name="Turgeon B."/>
            <person name="Goodwin S."/>
            <person name="Spatafora J."/>
            <person name="Crous P."/>
            <person name="Grigoriev I."/>
        </authorList>
    </citation>
    <scope>NUCLEOTIDE SEQUENCE</scope>
    <source>
        <strain evidence="1">CBS 627.86</strain>
    </source>
</reference>
<proteinExistence type="predicted"/>
<dbReference type="Proteomes" id="UP000799770">
    <property type="component" value="Unassembled WGS sequence"/>
</dbReference>
<organism evidence="1 2">
    <name type="scientific">Lophiotrema nucula</name>
    <dbReference type="NCBI Taxonomy" id="690887"/>
    <lineage>
        <taxon>Eukaryota</taxon>
        <taxon>Fungi</taxon>
        <taxon>Dikarya</taxon>
        <taxon>Ascomycota</taxon>
        <taxon>Pezizomycotina</taxon>
        <taxon>Dothideomycetes</taxon>
        <taxon>Pleosporomycetidae</taxon>
        <taxon>Pleosporales</taxon>
        <taxon>Lophiotremataceae</taxon>
        <taxon>Lophiotrema</taxon>
    </lineage>
</organism>
<gene>
    <name evidence="1" type="ORF">BDV96DRAFT_26731</name>
</gene>
<name>A0A6A5ZD79_9PLEO</name>
<dbReference type="AlphaFoldDB" id="A0A6A5ZD79"/>
<evidence type="ECO:0000313" key="2">
    <source>
        <dbReference type="Proteomes" id="UP000799770"/>
    </source>
</evidence>
<dbReference type="EMBL" id="ML977319">
    <property type="protein sequence ID" value="KAF2117479.1"/>
    <property type="molecule type" value="Genomic_DNA"/>
</dbReference>